<evidence type="ECO:0000313" key="2">
    <source>
        <dbReference type="EMBL" id="GJE90885.1"/>
    </source>
</evidence>
<evidence type="ECO:0000313" key="3">
    <source>
        <dbReference type="Proteomes" id="UP000703269"/>
    </source>
</evidence>
<feature type="region of interest" description="Disordered" evidence="1">
    <location>
        <begin position="57"/>
        <end position="97"/>
    </location>
</feature>
<dbReference type="AlphaFoldDB" id="A0A9P3GBK6"/>
<accession>A0A9P3GBK6</accession>
<gene>
    <name evidence="2" type="ORF">PsYK624_070300</name>
</gene>
<comment type="caution">
    <text evidence="2">The sequence shown here is derived from an EMBL/GenBank/DDBJ whole genome shotgun (WGS) entry which is preliminary data.</text>
</comment>
<dbReference type="Proteomes" id="UP000703269">
    <property type="component" value="Unassembled WGS sequence"/>
</dbReference>
<name>A0A9P3GBK6_9APHY</name>
<protein>
    <submittedName>
        <fullName evidence="2">Uncharacterized protein</fullName>
    </submittedName>
</protein>
<keyword evidence="3" id="KW-1185">Reference proteome</keyword>
<proteinExistence type="predicted"/>
<dbReference type="EMBL" id="BPQB01000018">
    <property type="protein sequence ID" value="GJE90885.1"/>
    <property type="molecule type" value="Genomic_DNA"/>
</dbReference>
<reference evidence="2 3" key="1">
    <citation type="submission" date="2021-08" db="EMBL/GenBank/DDBJ databases">
        <title>Draft Genome Sequence of Phanerochaete sordida strain YK-624.</title>
        <authorList>
            <person name="Mori T."/>
            <person name="Dohra H."/>
            <person name="Suzuki T."/>
            <person name="Kawagishi H."/>
            <person name="Hirai H."/>
        </authorList>
    </citation>
    <scope>NUCLEOTIDE SEQUENCE [LARGE SCALE GENOMIC DNA]</scope>
    <source>
        <strain evidence="2 3">YK-624</strain>
    </source>
</reference>
<evidence type="ECO:0000256" key="1">
    <source>
        <dbReference type="SAM" id="MobiDB-lite"/>
    </source>
</evidence>
<sequence>MEISPDTAQKCHHSGARLGRFPALGNSGLPAVAPTFLVQESTRSNILEDVRRRSCERLPGSDSFDHLQSRRQPMRRPSRTLNGYSRQSATLSYGDRI</sequence>
<feature type="compositionally biased region" description="Polar residues" evidence="1">
    <location>
        <begin position="80"/>
        <end position="91"/>
    </location>
</feature>
<organism evidence="2 3">
    <name type="scientific">Phanerochaete sordida</name>
    <dbReference type="NCBI Taxonomy" id="48140"/>
    <lineage>
        <taxon>Eukaryota</taxon>
        <taxon>Fungi</taxon>
        <taxon>Dikarya</taxon>
        <taxon>Basidiomycota</taxon>
        <taxon>Agaricomycotina</taxon>
        <taxon>Agaricomycetes</taxon>
        <taxon>Polyporales</taxon>
        <taxon>Phanerochaetaceae</taxon>
        <taxon>Phanerochaete</taxon>
    </lineage>
</organism>